<comment type="catalytic activity">
    <reaction evidence="14 15">
        <text>ATP + H2O = ADP + phosphate + H(+)</text>
        <dbReference type="Rhea" id="RHEA:13065"/>
        <dbReference type="ChEBI" id="CHEBI:15377"/>
        <dbReference type="ChEBI" id="CHEBI:15378"/>
        <dbReference type="ChEBI" id="CHEBI:30616"/>
        <dbReference type="ChEBI" id="CHEBI:43474"/>
        <dbReference type="ChEBI" id="CHEBI:456216"/>
        <dbReference type="EC" id="5.6.2.4"/>
    </reaction>
</comment>
<gene>
    <name evidence="15" type="primary">recB</name>
    <name evidence="21" type="ORF">C7S18_22585</name>
</gene>
<organism evidence="21 22">
    <name type="scientific">Ahniella affigens</name>
    <dbReference type="NCBI Taxonomy" id="2021234"/>
    <lineage>
        <taxon>Bacteria</taxon>
        <taxon>Pseudomonadati</taxon>
        <taxon>Pseudomonadota</taxon>
        <taxon>Gammaproteobacteria</taxon>
        <taxon>Lysobacterales</taxon>
        <taxon>Rhodanobacteraceae</taxon>
        <taxon>Ahniella</taxon>
    </lineage>
</organism>
<dbReference type="GO" id="GO:0016887">
    <property type="term" value="F:ATP hydrolysis activity"/>
    <property type="evidence" value="ECO:0007669"/>
    <property type="project" value="RHEA"/>
</dbReference>
<evidence type="ECO:0000313" key="22">
    <source>
        <dbReference type="Proteomes" id="UP000241074"/>
    </source>
</evidence>
<evidence type="ECO:0000256" key="18">
    <source>
        <dbReference type="SAM" id="MobiDB-lite"/>
    </source>
</evidence>
<dbReference type="Pfam" id="PF12705">
    <property type="entry name" value="PDDEXK_1"/>
    <property type="match status" value="1"/>
</dbReference>
<evidence type="ECO:0000256" key="5">
    <source>
        <dbReference type="ARBA" id="ARBA00022801"/>
    </source>
</evidence>
<dbReference type="Pfam" id="PF13361">
    <property type="entry name" value="UvrD_C"/>
    <property type="match status" value="1"/>
</dbReference>
<sequence>MNPPSDQTAATPDLGGAPTFSRWQDFPLIGAVLLEANAGTGKTHALVHWVLRLLIEQATPIEQILVVTFTERACQELRDRLTRLLEQAETLLDLSAAECPESHRELAEYLAERGAELGGTTLRLRLQLARQSADLAQVRTIHGFCQQALATFADLRPERLQSLPSLLLESVRHTWRQLLISEQHKPLPLHALYQMPEALAAELAPLAEQMLQPPAAIADLDGEIDQLLAHAEAINAHREWLETNALNAKGAIIKSGARNAIADLLQIFGMGEWHRLLTLKPIDRDDFFIQKAKPEVQQSTALLAVLRFDAERIALIERLRAALLQRALTAFFAEREQSRDRDRVYCFADFINLMCLRVQQDARFRGAVAAQYRHCLIDEFQDTDQRQLDIFQSLFGSPSDATPTRLLGMIGDPKQSIYRFRGADLDVYLRQRDQAGLRRGQLSKNHRSRRAVVQAVNRVFGHEQAFLAATLRLKPSDAARNPAWHDRQHPDAEAALVQVEIDRGDPLEAAAEWLSQTLQQQRFVGQQPLRALDCAILVRRNEDAEAIVRALAARGLAANVRKRSSVLESPAAADLECLLQGLDAKTEPARRRAAWTTPWLGLDAAQCFNVPEPLAQAMLQRMRTWQERIARDGLCSALAEALPLASAEALRMGMGAQWQVDSEHLLGLLATSSASAAAGLQALALLRLDGVEDQFSEALASRPASLPDAVTVSTIHAAKGLEFPVVLLPAMGKETGQRRDVWQLSAQVPPRLQLAEEADTTFAMRAETRRMAYVALTRASMMNVLFQSTGSPSTLLDAVVEGQATNWQHFLELAEQETAGLFVRETFSPQQLTRQVATLGDLQARDRQPPMPPWQIASFSSLLGRHRANSLTGPQVEGPADDERDEPTLQAADDEPIVDIEADDPVLAELAGARGTAFGDVVHRLLEAALLRPERWPSERQFREAEARLDGIDPLLALPRAALHGLLQRVLQTPLAGLPALAALRADQFAVEFGFDLRVAGFRAGALADLLRQHGYPDAAEVLHSTGTWQGFLTGSADLLIEHDGRYYVCDYKTNWLGPKLLDYRSESLADAMRAGHYRLQYVLYALALHRHLEQRLGAHYRPHEQIGGALYLFVRALGLGTDPLLGQFMAPVSADLLIALSALLDAETPDDR</sequence>
<feature type="binding site" evidence="15">
    <location>
        <position position="1051"/>
    </location>
    <ligand>
        <name>Mg(2+)</name>
        <dbReference type="ChEBI" id="CHEBI:18420"/>
    </ligand>
</feature>
<protein>
    <recommendedName>
        <fullName evidence="15">RecBCD enzyme subunit RecB</fullName>
        <ecNumber evidence="15">3.1.11.5</ecNumber>
        <ecNumber evidence="15">5.6.2.4</ecNumber>
    </recommendedName>
    <alternativeName>
        <fullName evidence="15">DNA 3'-5' helicase subunit RecB</fullName>
    </alternativeName>
    <alternativeName>
        <fullName evidence="15">Exonuclease V subunit RecB</fullName>
        <shortName evidence="15">ExoV subunit RecB</shortName>
    </alternativeName>
    <alternativeName>
        <fullName evidence="15">Helicase/nuclease RecBCD subunit RecB</fullName>
    </alternativeName>
</protein>
<evidence type="ECO:0000256" key="2">
    <source>
        <dbReference type="ARBA" id="ARBA00022723"/>
    </source>
</evidence>
<evidence type="ECO:0000256" key="9">
    <source>
        <dbReference type="ARBA" id="ARBA00022842"/>
    </source>
</evidence>
<keyword evidence="4 15" id="KW-0227">DNA damage</keyword>
<reference evidence="21 22" key="2">
    <citation type="submission" date="2018-03" db="EMBL/GenBank/DDBJ databases">
        <authorList>
            <person name="Keele B.F."/>
        </authorList>
    </citation>
    <scope>NUCLEOTIDE SEQUENCE [LARGE SCALE GENOMIC DNA]</scope>
    <source>
        <strain evidence="21 22">D13</strain>
    </source>
</reference>
<dbReference type="RefSeq" id="WP_106893708.1">
    <property type="nucleotide sequence ID" value="NZ_CP027860.1"/>
</dbReference>
<comment type="subunit">
    <text evidence="15">Heterotrimer of RecB, RecC and RecD. All subunits contribute to DNA-binding. Interacts with RecA.</text>
</comment>
<keyword evidence="10 15" id="KW-0238">DNA-binding</keyword>
<dbReference type="HAMAP" id="MF_01485">
    <property type="entry name" value="RecB"/>
    <property type="match status" value="1"/>
</dbReference>
<dbReference type="InterPro" id="IPR000212">
    <property type="entry name" value="DNA_helicase_UvrD/REP"/>
</dbReference>
<evidence type="ECO:0000256" key="4">
    <source>
        <dbReference type="ARBA" id="ARBA00022763"/>
    </source>
</evidence>
<evidence type="ECO:0000256" key="1">
    <source>
        <dbReference type="ARBA" id="ARBA00022722"/>
    </source>
</evidence>
<keyword evidence="3 15" id="KW-0547">Nucleotide-binding</keyword>
<keyword evidence="12 15" id="KW-0413">Isomerase</keyword>
<evidence type="ECO:0000259" key="20">
    <source>
        <dbReference type="PROSITE" id="PS51217"/>
    </source>
</evidence>
<dbReference type="PANTHER" id="PTHR11070">
    <property type="entry name" value="UVRD / RECB / PCRA DNA HELICASE FAMILY MEMBER"/>
    <property type="match status" value="1"/>
</dbReference>
<keyword evidence="1 15" id="KW-0540">Nuclease</keyword>
<proteinExistence type="inferred from homology"/>
<dbReference type="InterPro" id="IPR014016">
    <property type="entry name" value="UvrD-like_ATP-bd"/>
</dbReference>
<dbReference type="InterPro" id="IPR004586">
    <property type="entry name" value="RecB"/>
</dbReference>
<evidence type="ECO:0000256" key="7">
    <source>
        <dbReference type="ARBA" id="ARBA00022839"/>
    </source>
</evidence>
<dbReference type="GO" id="GO:0005829">
    <property type="term" value="C:cytosol"/>
    <property type="evidence" value="ECO:0007669"/>
    <property type="project" value="TreeGrafter"/>
</dbReference>
<comment type="catalytic activity">
    <reaction evidence="15">
        <text>Exonucleolytic cleavage (in the presence of ATP) in either 5'- to 3'- or 3'- to 5'-direction to yield 5'-phosphooligonucleotides.</text>
        <dbReference type="EC" id="3.1.11.5"/>
    </reaction>
</comment>
<dbReference type="Proteomes" id="UP000241074">
    <property type="component" value="Chromosome"/>
</dbReference>
<evidence type="ECO:0000256" key="17">
    <source>
        <dbReference type="SAM" id="Coils"/>
    </source>
</evidence>
<comment type="similarity">
    <text evidence="15">Belongs to the helicase family. UvrD subfamily.</text>
</comment>
<feature type="binding site" evidence="16">
    <location>
        <begin position="36"/>
        <end position="43"/>
    </location>
    <ligand>
        <name>ATP</name>
        <dbReference type="ChEBI" id="CHEBI:30616"/>
    </ligand>
</feature>
<dbReference type="GO" id="GO:0009338">
    <property type="term" value="C:exodeoxyribonuclease V complex"/>
    <property type="evidence" value="ECO:0007669"/>
    <property type="project" value="TreeGrafter"/>
</dbReference>
<name>A0A2P1PY68_9GAMM</name>
<keyword evidence="5 15" id="KW-0378">Hydrolase</keyword>
<evidence type="ECO:0000256" key="13">
    <source>
        <dbReference type="ARBA" id="ARBA00034617"/>
    </source>
</evidence>
<dbReference type="Gene3D" id="3.90.320.10">
    <property type="match status" value="1"/>
</dbReference>
<dbReference type="InterPro" id="IPR027417">
    <property type="entry name" value="P-loop_NTPase"/>
</dbReference>
<dbReference type="Gene3D" id="1.10.3170.10">
    <property type="entry name" value="Recbcd, chain B, domain 2"/>
    <property type="match status" value="1"/>
</dbReference>
<dbReference type="PROSITE" id="PS51217">
    <property type="entry name" value="UVRD_HELICASE_CTER"/>
    <property type="match status" value="1"/>
</dbReference>
<dbReference type="SUPFAM" id="SSF52540">
    <property type="entry name" value="P-loop containing nucleoside triphosphate hydrolases"/>
    <property type="match status" value="1"/>
</dbReference>
<feature type="coiled-coil region" evidence="17">
    <location>
        <begin position="67"/>
        <end position="98"/>
    </location>
</feature>
<keyword evidence="9 15" id="KW-0460">Magnesium</keyword>
<evidence type="ECO:0000256" key="8">
    <source>
        <dbReference type="ARBA" id="ARBA00022840"/>
    </source>
</evidence>
<dbReference type="GO" id="GO:0003677">
    <property type="term" value="F:DNA binding"/>
    <property type="evidence" value="ECO:0007669"/>
    <property type="project" value="UniProtKB-UniRule"/>
</dbReference>
<feature type="region of interest" description="Nuclease activity, interacts with RecD and RecA" evidence="15">
    <location>
        <begin position="853"/>
        <end position="1153"/>
    </location>
</feature>
<comment type="miscellaneous">
    <text evidence="15">In the RecBCD complex, RecB has a slow 3'-5' helicase, an exonuclease activity and loads RecA onto ssDNA, RecD has a fast 5'-3' helicase activity, while RecC stimulates the ATPase and processivity of the RecB helicase and contributes to recognition of the Chi site.</text>
</comment>
<dbReference type="PROSITE" id="PS51198">
    <property type="entry name" value="UVRD_HELICASE_ATP_BIND"/>
    <property type="match status" value="1"/>
</dbReference>
<dbReference type="InterPro" id="IPR011604">
    <property type="entry name" value="PDDEXK-like_dom_sf"/>
</dbReference>
<dbReference type="GO" id="GO:0005524">
    <property type="term" value="F:ATP binding"/>
    <property type="evidence" value="ECO:0007669"/>
    <property type="project" value="UniProtKB-UniRule"/>
</dbReference>
<evidence type="ECO:0000256" key="15">
    <source>
        <dbReference type="HAMAP-Rule" id="MF_01485"/>
    </source>
</evidence>
<keyword evidence="17" id="KW-0175">Coiled coil</keyword>
<keyword evidence="11 15" id="KW-0234">DNA repair</keyword>
<evidence type="ECO:0000256" key="12">
    <source>
        <dbReference type="ARBA" id="ARBA00023235"/>
    </source>
</evidence>
<dbReference type="InterPro" id="IPR011335">
    <property type="entry name" value="Restrct_endonuc-II-like"/>
</dbReference>
<dbReference type="AlphaFoldDB" id="A0A2P1PY68"/>
<dbReference type="GO" id="GO:0000287">
    <property type="term" value="F:magnesium ion binding"/>
    <property type="evidence" value="ECO:0007669"/>
    <property type="project" value="UniProtKB-UniRule"/>
</dbReference>
<dbReference type="GO" id="GO:0000724">
    <property type="term" value="P:double-strand break repair via homologous recombination"/>
    <property type="evidence" value="ECO:0007669"/>
    <property type="project" value="UniProtKB-UniRule"/>
</dbReference>
<keyword evidence="8 15" id="KW-0067">ATP-binding</keyword>
<dbReference type="EC" id="3.1.11.5" evidence="15"/>
<keyword evidence="7 15" id="KW-0269">Exonuclease</keyword>
<evidence type="ECO:0000256" key="6">
    <source>
        <dbReference type="ARBA" id="ARBA00022806"/>
    </source>
</evidence>
<comment type="domain">
    <text evidence="15">The C-terminal domain has nuclease activity and interacts with RecD. It interacts with RecA, facilitating its loading onto ssDNA.</text>
</comment>
<dbReference type="SUPFAM" id="SSF52980">
    <property type="entry name" value="Restriction endonuclease-like"/>
    <property type="match status" value="1"/>
</dbReference>
<dbReference type="PANTHER" id="PTHR11070:SF23">
    <property type="entry name" value="RECBCD ENZYME SUBUNIT RECB"/>
    <property type="match status" value="1"/>
</dbReference>
<dbReference type="InterPro" id="IPR038726">
    <property type="entry name" value="PDDEXK_AddAB-type"/>
</dbReference>
<comment type="function">
    <text evidence="15">A helicase/nuclease that prepares dsDNA breaks (DSB) for recombinational DNA repair. Binds to DSBs and unwinds DNA via a highly rapid and processive ATP-dependent bidirectional helicase activity. Unwinds dsDNA until it encounters a Chi (crossover hotspot instigator) sequence from the 3' direction. Cuts ssDNA a few nucleotides 3' to the Chi site. The properties and activities of the enzyme are changed at Chi. The Chi-altered holoenzyme produces a long 3'-ssDNA overhang and facilitates RecA-binding to the ssDNA for homologous DNA recombination and repair. Holoenzyme degrades any linearized DNA that is unable to undergo homologous recombination. In the holoenzyme this subunit contributes ATPase, 3'-5' helicase, exonuclease activity and loads RecA onto ssDNA.</text>
</comment>
<dbReference type="CDD" id="cd22352">
    <property type="entry name" value="RecB_C-like"/>
    <property type="match status" value="1"/>
</dbReference>
<dbReference type="EMBL" id="CP027860">
    <property type="protein sequence ID" value="AVP99789.1"/>
    <property type="molecule type" value="Genomic_DNA"/>
</dbReference>
<dbReference type="GO" id="GO:0043138">
    <property type="term" value="F:3'-5' DNA helicase activity"/>
    <property type="evidence" value="ECO:0007669"/>
    <property type="project" value="UniProtKB-UniRule"/>
</dbReference>
<dbReference type="Gene3D" id="3.40.50.300">
    <property type="entry name" value="P-loop containing nucleotide triphosphate hydrolases"/>
    <property type="match status" value="2"/>
</dbReference>
<evidence type="ECO:0000259" key="19">
    <source>
        <dbReference type="PROSITE" id="PS51198"/>
    </source>
</evidence>
<feature type="active site" description="For nuclease activity" evidence="15">
    <location>
        <position position="1051"/>
    </location>
</feature>
<keyword evidence="22" id="KW-1185">Reference proteome</keyword>
<feature type="region of interest" description="Disordered" evidence="18">
    <location>
        <begin position="869"/>
        <end position="894"/>
    </location>
</feature>
<dbReference type="Pfam" id="PF00580">
    <property type="entry name" value="UvrD-helicase"/>
    <property type="match status" value="1"/>
</dbReference>
<keyword evidence="2 15" id="KW-0479">Metal-binding</keyword>
<dbReference type="OrthoDB" id="9810135at2"/>
<keyword evidence="6 15" id="KW-0347">Helicase</keyword>
<dbReference type="KEGG" id="xba:C7S18_22585"/>
<feature type="binding site" evidence="15">
    <location>
        <position position="923"/>
    </location>
    <ligand>
        <name>Mg(2+)</name>
        <dbReference type="ChEBI" id="CHEBI:18420"/>
    </ligand>
</feature>
<comment type="cofactor">
    <cofactor evidence="15">
        <name>Mg(2+)</name>
        <dbReference type="ChEBI" id="CHEBI:18420"/>
    </cofactor>
    <text evidence="15">Binds 1 Mg(2+) ion per subunit.</text>
</comment>
<feature type="domain" description="UvrD-like helicase ATP-binding" evidence="19">
    <location>
        <begin position="15"/>
        <end position="449"/>
    </location>
</feature>
<dbReference type="Gene3D" id="1.10.486.10">
    <property type="entry name" value="PCRA, domain 4"/>
    <property type="match status" value="1"/>
</dbReference>
<evidence type="ECO:0000256" key="11">
    <source>
        <dbReference type="ARBA" id="ARBA00023204"/>
    </source>
</evidence>
<comment type="domain">
    <text evidence="15">The N-terminal DNA-binding domain is a ssDNA-dependent ATPase and has ATP-dependent 3'-5' helicase function. This domain interacts with RecC.</text>
</comment>
<feature type="binding site" evidence="15">
    <location>
        <position position="1038"/>
    </location>
    <ligand>
        <name>Mg(2+)</name>
        <dbReference type="ChEBI" id="CHEBI:18420"/>
    </ligand>
</feature>
<evidence type="ECO:0000256" key="16">
    <source>
        <dbReference type="PROSITE-ProRule" id="PRU00560"/>
    </source>
</evidence>
<comment type="catalytic activity">
    <reaction evidence="13 15">
        <text>Couples ATP hydrolysis with the unwinding of duplex DNA by translocating in the 3'-5' direction.</text>
        <dbReference type="EC" id="5.6.2.4"/>
    </reaction>
</comment>
<reference evidence="21 22" key="1">
    <citation type="submission" date="2018-03" db="EMBL/GenBank/DDBJ databases">
        <title>Ahniella affigens gen. nov., sp. nov., a gammaproteobacterium isolated from sandy soil near a stream.</title>
        <authorList>
            <person name="Ko Y."/>
            <person name="Kim J.-H."/>
        </authorList>
    </citation>
    <scope>NUCLEOTIDE SEQUENCE [LARGE SCALE GENOMIC DNA]</scope>
    <source>
        <strain evidence="21 22">D13</strain>
    </source>
</reference>
<accession>A0A2P1PY68</accession>
<evidence type="ECO:0000256" key="10">
    <source>
        <dbReference type="ARBA" id="ARBA00023125"/>
    </source>
</evidence>
<evidence type="ECO:0000256" key="3">
    <source>
        <dbReference type="ARBA" id="ARBA00022741"/>
    </source>
</evidence>
<evidence type="ECO:0000313" key="21">
    <source>
        <dbReference type="EMBL" id="AVP99789.1"/>
    </source>
</evidence>
<dbReference type="InterPro" id="IPR014017">
    <property type="entry name" value="DNA_helicase_UvrD-like_C"/>
</dbReference>
<dbReference type="EC" id="5.6.2.4" evidence="15"/>
<feature type="region of interest" description="DNA-binding and helicase activity, interacts with RecC" evidence="15">
    <location>
        <begin position="1"/>
        <end position="814"/>
    </location>
</feature>
<dbReference type="GO" id="GO:0008854">
    <property type="term" value="F:exodeoxyribonuclease V activity"/>
    <property type="evidence" value="ECO:0007669"/>
    <property type="project" value="UniProtKB-EC"/>
</dbReference>
<feature type="domain" description="UvrD-like helicase C-terminal" evidence="20">
    <location>
        <begin position="464"/>
        <end position="720"/>
    </location>
</feature>
<evidence type="ECO:0000256" key="14">
    <source>
        <dbReference type="ARBA" id="ARBA00048988"/>
    </source>
</evidence>